<dbReference type="EMBL" id="JAKOGI010000448">
    <property type="protein sequence ID" value="KAJ8434842.1"/>
    <property type="molecule type" value="Genomic_DNA"/>
</dbReference>
<name>A0A9Q1K1B5_9CARY</name>
<protein>
    <recommendedName>
        <fullName evidence="1">PPM-type phosphatase domain-containing protein</fullName>
    </recommendedName>
</protein>
<dbReference type="SMART" id="SM00332">
    <property type="entry name" value="PP2Cc"/>
    <property type="match status" value="1"/>
</dbReference>
<dbReference type="GO" id="GO:0004722">
    <property type="term" value="F:protein serine/threonine phosphatase activity"/>
    <property type="evidence" value="ECO:0007669"/>
    <property type="project" value="InterPro"/>
</dbReference>
<accession>A0A9Q1K1B5</accession>
<dbReference type="PROSITE" id="PS51746">
    <property type="entry name" value="PPM_2"/>
    <property type="match status" value="1"/>
</dbReference>
<dbReference type="PANTHER" id="PTHR47992">
    <property type="entry name" value="PROTEIN PHOSPHATASE"/>
    <property type="match status" value="1"/>
</dbReference>
<evidence type="ECO:0000313" key="2">
    <source>
        <dbReference type="EMBL" id="KAJ8434842.1"/>
    </source>
</evidence>
<dbReference type="CDD" id="cd00143">
    <property type="entry name" value="PP2Cc"/>
    <property type="match status" value="1"/>
</dbReference>
<dbReference type="AlphaFoldDB" id="A0A9Q1K1B5"/>
<keyword evidence="3" id="KW-1185">Reference proteome</keyword>
<dbReference type="Pfam" id="PF00481">
    <property type="entry name" value="PP2C"/>
    <property type="match status" value="2"/>
</dbReference>
<dbReference type="InterPro" id="IPR001932">
    <property type="entry name" value="PPM-type_phosphatase-like_dom"/>
</dbReference>
<comment type="caution">
    <text evidence="2">The sequence shown here is derived from an EMBL/GenBank/DDBJ whole genome shotgun (WGS) entry which is preliminary data.</text>
</comment>
<reference evidence="2" key="1">
    <citation type="submission" date="2022-04" db="EMBL/GenBank/DDBJ databases">
        <title>Carnegiea gigantea Genome sequencing and assembly v2.</title>
        <authorList>
            <person name="Copetti D."/>
            <person name="Sanderson M.J."/>
            <person name="Burquez A."/>
            <person name="Wojciechowski M.F."/>
        </authorList>
    </citation>
    <scope>NUCLEOTIDE SEQUENCE</scope>
    <source>
        <strain evidence="2">SGP5-SGP5p</strain>
        <tissue evidence="2">Aerial part</tissue>
    </source>
</reference>
<evidence type="ECO:0000259" key="1">
    <source>
        <dbReference type="PROSITE" id="PS51746"/>
    </source>
</evidence>
<feature type="domain" description="PPM-type phosphatase" evidence="1">
    <location>
        <begin position="72"/>
        <end position="318"/>
    </location>
</feature>
<evidence type="ECO:0000313" key="3">
    <source>
        <dbReference type="Proteomes" id="UP001153076"/>
    </source>
</evidence>
<dbReference type="Proteomes" id="UP001153076">
    <property type="component" value="Unassembled WGS sequence"/>
</dbReference>
<sequence length="319" mass="36367">MRFKDIRLKFQNTQMVFIDGFLAVLRLNALLKGADNGVDEREVIGKVKKPSWMMPISHGYHVVDGQSWREESNGLEHPDNVVVQREEMANLELWFYGISDARVGDEIAKYMQSHFFDKKLFKESEIRKKSKETMRKAYLNTRAKHKDNSKSDMLLNGGSASAMVINGEKLVVAQIGEHKVVVCRDGIAHQLRSRHQHKGKRHWPRRLISGFSFLLFNHGSTSGAMRIPKARMQACHTGSESGRKQMKNSELVVASENIDSETEFIILASTGVWEVMRKQEAVDLIRHIDDPQEAAKCLAREALSRMSKSNISCLVIRFD</sequence>
<dbReference type="OrthoDB" id="10264738at2759"/>
<dbReference type="Gene3D" id="3.60.40.10">
    <property type="entry name" value="PPM-type phosphatase domain"/>
    <property type="match status" value="1"/>
</dbReference>
<dbReference type="InterPro" id="IPR015655">
    <property type="entry name" value="PP2C"/>
</dbReference>
<gene>
    <name evidence="2" type="ORF">Cgig2_022121</name>
</gene>
<proteinExistence type="predicted"/>
<organism evidence="2 3">
    <name type="scientific">Carnegiea gigantea</name>
    <dbReference type="NCBI Taxonomy" id="171969"/>
    <lineage>
        <taxon>Eukaryota</taxon>
        <taxon>Viridiplantae</taxon>
        <taxon>Streptophyta</taxon>
        <taxon>Embryophyta</taxon>
        <taxon>Tracheophyta</taxon>
        <taxon>Spermatophyta</taxon>
        <taxon>Magnoliopsida</taxon>
        <taxon>eudicotyledons</taxon>
        <taxon>Gunneridae</taxon>
        <taxon>Pentapetalae</taxon>
        <taxon>Caryophyllales</taxon>
        <taxon>Cactineae</taxon>
        <taxon>Cactaceae</taxon>
        <taxon>Cactoideae</taxon>
        <taxon>Echinocereeae</taxon>
        <taxon>Carnegiea</taxon>
    </lineage>
</organism>
<dbReference type="SUPFAM" id="SSF81606">
    <property type="entry name" value="PP2C-like"/>
    <property type="match status" value="1"/>
</dbReference>
<dbReference type="InterPro" id="IPR036457">
    <property type="entry name" value="PPM-type-like_dom_sf"/>
</dbReference>